<gene>
    <name evidence="5" type="ORF">F7O44_28210</name>
</gene>
<dbReference type="PANTHER" id="PTHR21666">
    <property type="entry name" value="PEPTIDASE-RELATED"/>
    <property type="match status" value="1"/>
</dbReference>
<dbReference type="InterPro" id="IPR050570">
    <property type="entry name" value="Cell_wall_metabolism_enzyme"/>
</dbReference>
<sequence>MHPIVAKAALRLMMSRRNWRSVFFVVAIASVLPLLVIGVPIFVLIAIVAASSGPGNTAPPPGSECDFPEVMSVEIGDLSSEQLVNAKTIVDVGMKVDVPEYGWVIAVATALQESSLKNLEHGDRDSLGLFQQRPSSGWGAPSEILDPVFASEAFYGGATSPHWRAPADRAEPPGLQDIAGWEAMTVTQAAQAVQRSAFPDAYARWEPLARAIVVELTGLGGDQCGTGEAMTCPATEREVERGLTPDALRVLRCLVDRYPTIQEYHGVGNRPENPDSDHPTGRAVDAMIPDWDKDDGREFGWEVAEWLQSNSRALGVRYIIWDSHVWSIEDSGNQWRDYEHPSGATDPTSLHLDHIHVSVYGDSAGSDELGEVVLPIERGRYRLTARFGDCGELWQTCHTGLDFAAEMHTFVRAVAAAEVVSAADAGAYGFLVKLRHDDGTETWYAHLVDQSLGGGGLISVSPGQMVGAGQVIGEVGMTGNTTGPHLHFEVRPGGGAPVDPEGWLSARGVDP</sequence>
<dbReference type="PANTHER" id="PTHR21666:SF270">
    <property type="entry name" value="MUREIN HYDROLASE ACTIVATOR ENVC"/>
    <property type="match status" value="1"/>
</dbReference>
<dbReference type="Pfam" id="PF01551">
    <property type="entry name" value="Peptidase_M23"/>
    <property type="match status" value="1"/>
</dbReference>
<dbReference type="Pfam" id="PF26571">
    <property type="entry name" value="VldE"/>
    <property type="match status" value="1"/>
</dbReference>
<dbReference type="Proteomes" id="UP000460435">
    <property type="component" value="Unassembled WGS sequence"/>
</dbReference>
<dbReference type="InterPro" id="IPR058593">
    <property type="entry name" value="ARB_07466-like_C"/>
</dbReference>
<reference evidence="5 6" key="1">
    <citation type="submission" date="2019-11" db="EMBL/GenBank/DDBJ databases">
        <authorList>
            <person name="Li X.-J."/>
            <person name="Feng X.-M."/>
        </authorList>
    </citation>
    <scope>NUCLEOTIDE SEQUENCE [LARGE SCALE GENOMIC DNA]</scope>
    <source>
        <strain evidence="5 6">XMNu-373</strain>
    </source>
</reference>
<feature type="region of interest" description="Disordered" evidence="1">
    <location>
        <begin position="492"/>
        <end position="511"/>
    </location>
</feature>
<evidence type="ECO:0000313" key="6">
    <source>
        <dbReference type="Proteomes" id="UP000460435"/>
    </source>
</evidence>
<evidence type="ECO:0000259" key="3">
    <source>
        <dbReference type="Pfam" id="PF01551"/>
    </source>
</evidence>
<organism evidence="5 6">
    <name type="scientific">Phytoactinopolyspora mesophila</name>
    <dbReference type="NCBI Taxonomy" id="2650750"/>
    <lineage>
        <taxon>Bacteria</taxon>
        <taxon>Bacillati</taxon>
        <taxon>Actinomycetota</taxon>
        <taxon>Actinomycetes</taxon>
        <taxon>Jiangellales</taxon>
        <taxon>Jiangellaceae</taxon>
        <taxon>Phytoactinopolyspora</taxon>
    </lineage>
</organism>
<dbReference type="AlphaFoldDB" id="A0A7K3MCH3"/>
<keyword evidence="2" id="KW-0812">Transmembrane</keyword>
<dbReference type="InterPro" id="IPR016047">
    <property type="entry name" value="M23ase_b-sheet_dom"/>
</dbReference>
<dbReference type="InterPro" id="IPR011055">
    <property type="entry name" value="Dup_hybrid_motif"/>
</dbReference>
<evidence type="ECO:0000313" key="5">
    <source>
        <dbReference type="EMBL" id="NDL60966.1"/>
    </source>
</evidence>
<proteinExistence type="predicted"/>
<protein>
    <submittedName>
        <fullName evidence="5">Peptidoglycan DD-metalloendopeptidase family protein</fullName>
    </submittedName>
</protein>
<dbReference type="CDD" id="cd12797">
    <property type="entry name" value="M23_peptidase"/>
    <property type="match status" value="1"/>
</dbReference>
<dbReference type="Gene3D" id="2.70.70.10">
    <property type="entry name" value="Glucose Permease (Domain IIA)"/>
    <property type="match status" value="1"/>
</dbReference>
<name>A0A7K3MCH3_9ACTN</name>
<evidence type="ECO:0000259" key="4">
    <source>
        <dbReference type="Pfam" id="PF26571"/>
    </source>
</evidence>
<dbReference type="GO" id="GO:0004222">
    <property type="term" value="F:metalloendopeptidase activity"/>
    <property type="evidence" value="ECO:0007669"/>
    <property type="project" value="TreeGrafter"/>
</dbReference>
<keyword evidence="2" id="KW-0472">Membrane</keyword>
<accession>A0A7K3MCH3</accession>
<feature type="domain" description="ARB-07466-like C-terminal" evidence="4">
    <location>
        <begin position="241"/>
        <end position="346"/>
    </location>
</feature>
<feature type="transmembrane region" description="Helical" evidence="2">
    <location>
        <begin position="21"/>
        <end position="50"/>
    </location>
</feature>
<keyword evidence="2" id="KW-1133">Transmembrane helix</keyword>
<dbReference type="SUPFAM" id="SSF51261">
    <property type="entry name" value="Duplicated hybrid motif"/>
    <property type="match status" value="1"/>
</dbReference>
<dbReference type="EMBL" id="WLZY01000016">
    <property type="protein sequence ID" value="NDL60966.1"/>
    <property type="molecule type" value="Genomic_DNA"/>
</dbReference>
<dbReference type="RefSeq" id="WP_162453684.1">
    <property type="nucleotide sequence ID" value="NZ_WLZY01000016.1"/>
</dbReference>
<evidence type="ECO:0000256" key="1">
    <source>
        <dbReference type="SAM" id="MobiDB-lite"/>
    </source>
</evidence>
<feature type="domain" description="M23ase beta-sheet core" evidence="3">
    <location>
        <begin position="398"/>
        <end position="500"/>
    </location>
</feature>
<comment type="caution">
    <text evidence="5">The sequence shown here is derived from an EMBL/GenBank/DDBJ whole genome shotgun (WGS) entry which is preliminary data.</text>
</comment>
<keyword evidence="6" id="KW-1185">Reference proteome</keyword>
<evidence type="ECO:0000256" key="2">
    <source>
        <dbReference type="SAM" id="Phobius"/>
    </source>
</evidence>